<dbReference type="InterPro" id="IPR029044">
    <property type="entry name" value="Nucleotide-diphossugar_trans"/>
</dbReference>
<name>A0A1I2RYM0_9CORY</name>
<dbReference type="PANTHER" id="PTHR48090">
    <property type="entry name" value="UNDECAPRENYL-PHOSPHATE 4-DEOXY-4-FORMAMIDO-L-ARABINOSE TRANSFERASE-RELATED"/>
    <property type="match status" value="1"/>
</dbReference>
<dbReference type="EMBL" id="FOPJ01000004">
    <property type="protein sequence ID" value="SFG43717.1"/>
    <property type="molecule type" value="Genomic_DNA"/>
</dbReference>
<comment type="catalytic activity">
    <reaction evidence="9">
        <text>(2R)-3-phosphoglycerate + UDP-alpha-D-glucose = (2R)-2-O-(alpha-D-glucopyranosyl)-3-phospho-glycerate + UDP + H(+)</text>
        <dbReference type="Rhea" id="RHEA:31319"/>
        <dbReference type="ChEBI" id="CHEBI:15378"/>
        <dbReference type="ChEBI" id="CHEBI:58223"/>
        <dbReference type="ChEBI" id="CHEBI:58272"/>
        <dbReference type="ChEBI" id="CHEBI:58885"/>
        <dbReference type="ChEBI" id="CHEBI:62600"/>
        <dbReference type="EC" id="2.4.1.266"/>
    </reaction>
    <physiologicalReaction direction="left-to-right" evidence="9">
        <dbReference type="Rhea" id="RHEA:31320"/>
    </physiologicalReaction>
</comment>
<keyword evidence="4" id="KW-0328">Glycosyltransferase</keyword>
<dbReference type="Proteomes" id="UP000199065">
    <property type="component" value="Unassembled WGS sequence"/>
</dbReference>
<feature type="domain" description="Glycosyltransferase 2-like" evidence="12">
    <location>
        <begin position="5"/>
        <end position="111"/>
    </location>
</feature>
<dbReference type="NCBIfam" id="NF010496">
    <property type="entry name" value="PRK13915.1"/>
    <property type="match status" value="1"/>
</dbReference>
<protein>
    <recommendedName>
        <fullName evidence="8">Glucosyl-3-phosphoglycerate synthase</fullName>
        <ecNumber evidence="7">2.4.1.266</ecNumber>
    </recommendedName>
</protein>
<evidence type="ECO:0000256" key="10">
    <source>
        <dbReference type="ARBA" id="ARBA00048997"/>
    </source>
</evidence>
<evidence type="ECO:0000256" key="7">
    <source>
        <dbReference type="ARBA" id="ARBA00039022"/>
    </source>
</evidence>
<evidence type="ECO:0000256" key="4">
    <source>
        <dbReference type="ARBA" id="ARBA00022676"/>
    </source>
</evidence>
<evidence type="ECO:0000256" key="11">
    <source>
        <dbReference type="SAM" id="MobiDB-lite"/>
    </source>
</evidence>
<dbReference type="GO" id="GO:0016757">
    <property type="term" value="F:glycosyltransferase activity"/>
    <property type="evidence" value="ECO:0007669"/>
    <property type="project" value="UniProtKB-KW"/>
</dbReference>
<evidence type="ECO:0000256" key="9">
    <source>
        <dbReference type="ARBA" id="ARBA00048689"/>
    </source>
</evidence>
<dbReference type="Pfam" id="PF00535">
    <property type="entry name" value="Glycos_transf_2"/>
    <property type="match status" value="1"/>
</dbReference>
<dbReference type="STRING" id="185761.SAMN05660282_00882"/>
<comment type="cofactor">
    <cofactor evidence="2">
        <name>Mg(2+)</name>
        <dbReference type="ChEBI" id="CHEBI:18420"/>
    </cofactor>
</comment>
<dbReference type="Gene3D" id="3.90.550.10">
    <property type="entry name" value="Spore Coat Polysaccharide Biosynthesis Protein SpsA, Chain A"/>
    <property type="match status" value="1"/>
</dbReference>
<dbReference type="OrthoDB" id="5011697at2"/>
<proteinExistence type="inferred from homology"/>
<keyword evidence="5" id="KW-0808">Transferase</keyword>
<accession>A0A1I2RYM0</accession>
<evidence type="ECO:0000256" key="6">
    <source>
        <dbReference type="ARBA" id="ARBA00022842"/>
    </source>
</evidence>
<dbReference type="AlphaFoldDB" id="A0A1I2RYM0"/>
<dbReference type="SUPFAM" id="SSF53448">
    <property type="entry name" value="Nucleotide-diphospho-sugar transferases"/>
    <property type="match status" value="1"/>
</dbReference>
<comment type="similarity">
    <text evidence="3">Belongs to the glycosyltransferase 2 family.</text>
</comment>
<dbReference type="EC" id="2.4.1.266" evidence="7"/>
<dbReference type="PANTHER" id="PTHR48090:SF10">
    <property type="entry name" value="GLUCOSYL-3-PHOSPHOGLYCERATE SYNTHASE"/>
    <property type="match status" value="1"/>
</dbReference>
<keyword evidence="6" id="KW-0460">Magnesium</keyword>
<dbReference type="InterPro" id="IPR001173">
    <property type="entry name" value="Glyco_trans_2-like"/>
</dbReference>
<comment type="catalytic activity">
    <reaction evidence="10">
        <text>an NDP-alpha-D-glucose + (2R)-3-phosphoglycerate = (2R)-2-O-(alpha-D-glucopyranosyl)-3-phospho-glycerate + a ribonucleoside 5'-diphosphate + H(+)</text>
        <dbReference type="Rhea" id="RHEA:47244"/>
        <dbReference type="ChEBI" id="CHEBI:15378"/>
        <dbReference type="ChEBI" id="CHEBI:57930"/>
        <dbReference type="ChEBI" id="CHEBI:58272"/>
        <dbReference type="ChEBI" id="CHEBI:62600"/>
        <dbReference type="ChEBI" id="CHEBI:76533"/>
        <dbReference type="EC" id="2.4.1.266"/>
    </reaction>
    <physiologicalReaction direction="left-to-right" evidence="10">
        <dbReference type="Rhea" id="RHEA:47245"/>
    </physiologicalReaction>
</comment>
<evidence type="ECO:0000256" key="8">
    <source>
        <dbReference type="ARBA" id="ARBA00040894"/>
    </source>
</evidence>
<comment type="cofactor">
    <cofactor evidence="1">
        <name>Mn(2+)</name>
        <dbReference type="ChEBI" id="CHEBI:29035"/>
    </cofactor>
</comment>
<evidence type="ECO:0000256" key="3">
    <source>
        <dbReference type="ARBA" id="ARBA00006739"/>
    </source>
</evidence>
<gene>
    <name evidence="13" type="ORF">SAMN05660282_00882</name>
</gene>
<evidence type="ECO:0000313" key="14">
    <source>
        <dbReference type="Proteomes" id="UP000199065"/>
    </source>
</evidence>
<organism evidence="13 14">
    <name type="scientific">Corynebacterium spheniscorum</name>
    <dbReference type="NCBI Taxonomy" id="185761"/>
    <lineage>
        <taxon>Bacteria</taxon>
        <taxon>Bacillati</taxon>
        <taxon>Actinomycetota</taxon>
        <taxon>Actinomycetes</taxon>
        <taxon>Mycobacteriales</taxon>
        <taxon>Corynebacteriaceae</taxon>
        <taxon>Corynebacterium</taxon>
    </lineage>
</organism>
<keyword evidence="14" id="KW-1185">Reference proteome</keyword>
<dbReference type="RefSeq" id="WP_092284837.1">
    <property type="nucleotide sequence ID" value="NZ_FOPJ01000004.1"/>
</dbReference>
<evidence type="ECO:0000256" key="5">
    <source>
        <dbReference type="ARBA" id="ARBA00022679"/>
    </source>
</evidence>
<evidence type="ECO:0000256" key="1">
    <source>
        <dbReference type="ARBA" id="ARBA00001936"/>
    </source>
</evidence>
<sequence length="253" mass="27243">MKRVSVIIPALNESDTIAAVIDAIANDNPGEILVIDADSVDRTALIAAQHGATVLNWREILAEEPWPGKGESLWRGVAAANGEIIVFIDADLKNPQPGMVKALAQPLLEDSSLHMVRATYRRTFRGQPTGGGRVTELTARPLLKLLYPELSHITQPLGGEYALRRTTATLVPFVAGYGVEVGLLLDIAQRFGPESIVEVDLGVRSHRNKTLAELAPMAEIVARTILSRTLSNQNPPPERAPLADKIDGSASRG</sequence>
<evidence type="ECO:0000259" key="12">
    <source>
        <dbReference type="Pfam" id="PF00535"/>
    </source>
</evidence>
<reference evidence="13 14" key="1">
    <citation type="submission" date="2016-10" db="EMBL/GenBank/DDBJ databases">
        <authorList>
            <person name="de Groot N.N."/>
        </authorList>
    </citation>
    <scope>NUCLEOTIDE SEQUENCE [LARGE SCALE GENOMIC DNA]</scope>
    <source>
        <strain>J11</strain>
        <strain evidence="14">PG 39</strain>
    </source>
</reference>
<feature type="region of interest" description="Disordered" evidence="11">
    <location>
        <begin position="229"/>
        <end position="253"/>
    </location>
</feature>
<dbReference type="InterPro" id="IPR050256">
    <property type="entry name" value="Glycosyltransferase_2"/>
</dbReference>
<evidence type="ECO:0000256" key="2">
    <source>
        <dbReference type="ARBA" id="ARBA00001946"/>
    </source>
</evidence>
<evidence type="ECO:0000313" key="13">
    <source>
        <dbReference type="EMBL" id="SFG43717.1"/>
    </source>
</evidence>